<accession>A0A0F9EUU2</accession>
<evidence type="ECO:0000256" key="1">
    <source>
        <dbReference type="SAM" id="Coils"/>
    </source>
</evidence>
<sequence length="121" mass="12742">MTEKAKFEWLDAQGNELAAGAKVALVGTVVGRHGGGRVSVECAAGQRIILPGKAVDQSKGAGKQALREVQAQLGAREKELDACRKEKESFKEQLARVQAEFDVYAGAPALSASYIIDEGAA</sequence>
<dbReference type="EMBL" id="LAZR01026011">
    <property type="protein sequence ID" value="KKL70051.1"/>
    <property type="molecule type" value="Genomic_DNA"/>
</dbReference>
<feature type="coiled-coil region" evidence="1">
    <location>
        <begin position="66"/>
        <end position="100"/>
    </location>
</feature>
<organism evidence="2">
    <name type="scientific">marine sediment metagenome</name>
    <dbReference type="NCBI Taxonomy" id="412755"/>
    <lineage>
        <taxon>unclassified sequences</taxon>
        <taxon>metagenomes</taxon>
        <taxon>ecological metagenomes</taxon>
    </lineage>
</organism>
<protein>
    <submittedName>
        <fullName evidence="2">Uncharacterized protein</fullName>
    </submittedName>
</protein>
<keyword evidence="1" id="KW-0175">Coiled coil</keyword>
<name>A0A0F9EUU2_9ZZZZ</name>
<gene>
    <name evidence="2" type="ORF">LCGC14_2108810</name>
</gene>
<comment type="caution">
    <text evidence="2">The sequence shown here is derived from an EMBL/GenBank/DDBJ whole genome shotgun (WGS) entry which is preliminary data.</text>
</comment>
<reference evidence="2" key="1">
    <citation type="journal article" date="2015" name="Nature">
        <title>Complex archaea that bridge the gap between prokaryotes and eukaryotes.</title>
        <authorList>
            <person name="Spang A."/>
            <person name="Saw J.H."/>
            <person name="Jorgensen S.L."/>
            <person name="Zaremba-Niedzwiedzka K."/>
            <person name="Martijn J."/>
            <person name="Lind A.E."/>
            <person name="van Eijk R."/>
            <person name="Schleper C."/>
            <person name="Guy L."/>
            <person name="Ettema T.J."/>
        </authorList>
    </citation>
    <scope>NUCLEOTIDE SEQUENCE</scope>
</reference>
<proteinExistence type="predicted"/>
<evidence type="ECO:0000313" key="2">
    <source>
        <dbReference type="EMBL" id="KKL70051.1"/>
    </source>
</evidence>
<feature type="non-terminal residue" evidence="2">
    <location>
        <position position="121"/>
    </location>
</feature>
<dbReference type="AlphaFoldDB" id="A0A0F9EUU2"/>